<dbReference type="CDD" id="cd17301">
    <property type="entry name" value="PIPKc_PIP5KI"/>
    <property type="match status" value="1"/>
</dbReference>
<dbReference type="InterPro" id="IPR027483">
    <property type="entry name" value="PInositol-4-P-4/5-kinase_C_sf"/>
</dbReference>
<organism evidence="6">
    <name type="scientific">Soboliphyme baturini</name>
    <dbReference type="NCBI Taxonomy" id="241478"/>
    <lineage>
        <taxon>Eukaryota</taxon>
        <taxon>Metazoa</taxon>
        <taxon>Ecdysozoa</taxon>
        <taxon>Nematoda</taxon>
        <taxon>Enoplea</taxon>
        <taxon>Dorylaimia</taxon>
        <taxon>Dioctophymatida</taxon>
        <taxon>Dioctophymatoidea</taxon>
        <taxon>Soboliphymatidae</taxon>
        <taxon>Soboliphyme</taxon>
    </lineage>
</organism>
<evidence type="ECO:0000313" key="5">
    <source>
        <dbReference type="Proteomes" id="UP000270296"/>
    </source>
</evidence>
<evidence type="ECO:0000313" key="4">
    <source>
        <dbReference type="EMBL" id="VDP29138.1"/>
    </source>
</evidence>
<keyword evidence="1" id="KW-0418">Kinase</keyword>
<gene>
    <name evidence="4" type="ORF">SBAD_LOCUS10123</name>
</gene>
<evidence type="ECO:0000313" key="6">
    <source>
        <dbReference type="WBParaSite" id="SBAD_0001048701-mRNA-1"/>
    </source>
</evidence>
<dbReference type="PANTHER" id="PTHR23086:SF101">
    <property type="entry name" value="LP03320P-RELATED"/>
    <property type="match status" value="1"/>
</dbReference>
<feature type="domain" description="PIPK" evidence="3">
    <location>
        <begin position="69"/>
        <end position="412"/>
    </location>
</feature>
<dbReference type="InterPro" id="IPR027484">
    <property type="entry name" value="PInositol-4-P-5-kinase_N"/>
</dbReference>
<reference evidence="6" key="1">
    <citation type="submission" date="2016-06" db="UniProtKB">
        <authorList>
            <consortium name="WormBaseParasite"/>
        </authorList>
    </citation>
    <scope>IDENTIFICATION</scope>
</reference>
<dbReference type="Proteomes" id="UP000270296">
    <property type="component" value="Unassembled WGS sequence"/>
</dbReference>
<dbReference type="SUPFAM" id="SSF56104">
    <property type="entry name" value="SAICAR synthase-like"/>
    <property type="match status" value="1"/>
</dbReference>
<proteinExistence type="predicted"/>
<dbReference type="Gene3D" id="3.30.800.10">
    <property type="entry name" value="Phosphatidylinositol Phosphate Kinase II Beta"/>
    <property type="match status" value="1"/>
</dbReference>
<keyword evidence="1" id="KW-0808">Transferase</keyword>
<dbReference type="GO" id="GO:0005886">
    <property type="term" value="C:plasma membrane"/>
    <property type="evidence" value="ECO:0007669"/>
    <property type="project" value="TreeGrafter"/>
</dbReference>
<dbReference type="EMBL" id="UZAM01013644">
    <property type="protein sequence ID" value="VDP29138.1"/>
    <property type="molecule type" value="Genomic_DNA"/>
</dbReference>
<feature type="compositionally biased region" description="Basic and acidic residues" evidence="2">
    <location>
        <begin position="18"/>
        <end position="28"/>
    </location>
</feature>
<reference evidence="4 5" key="2">
    <citation type="submission" date="2018-11" db="EMBL/GenBank/DDBJ databases">
        <authorList>
            <consortium name="Pathogen Informatics"/>
        </authorList>
    </citation>
    <scope>NUCLEOTIDE SEQUENCE [LARGE SCALE GENOMIC DNA]</scope>
</reference>
<accession>A0A183J2M6</accession>
<evidence type="ECO:0000259" key="3">
    <source>
        <dbReference type="PROSITE" id="PS51455"/>
    </source>
</evidence>
<feature type="region of interest" description="Disordered" evidence="2">
    <location>
        <begin position="18"/>
        <end position="50"/>
    </location>
</feature>
<sequence length="438" mass="50067">MSFCASLILKIQLKGRLSDGDSTDHDGYLRTPTTPGPSFRGDREKHEKKKIGHRRVDLETGLVTYKKVPTSQLMGAIQLGISNSVGSLASKPERDLLLQDFGDTVIVSFPGEGSHITPSHPYSDFKFKTYAPIAFRYFRELFSIKPEDFLVSLCAEPLQELSNPGASGSIFYISNDDQFIIKTVQHKEAEFLQKLLPGYYMNLNQNPKTLLPKFFGLYCYQTLGKNVRLLVMNNLLPSTIKLHRKYDLKGSTYKRRASKYEKLNECPTLKDLDFLEINPEGFNLDSATYDALMKIISRDCLVLKSFKIMDYSLLIDLRRITRQKTVFNTWESVRTDLGEEYPAGGIPASNSKGERLLLFLGVIDILQSYRFFKKFEHSWKSVMHDGVCRLRCVFCVPVKTARSRIRFQCITRISMHSDFKISWLRKFSSALILVSVPP</sequence>
<evidence type="ECO:0000256" key="2">
    <source>
        <dbReference type="SAM" id="MobiDB-lite"/>
    </source>
</evidence>
<dbReference type="Pfam" id="PF01504">
    <property type="entry name" value="PIP5K"/>
    <property type="match status" value="1"/>
</dbReference>
<keyword evidence="5" id="KW-1185">Reference proteome</keyword>
<dbReference type="GO" id="GO:0046854">
    <property type="term" value="P:phosphatidylinositol phosphate biosynthetic process"/>
    <property type="evidence" value="ECO:0007669"/>
    <property type="project" value="TreeGrafter"/>
</dbReference>
<dbReference type="PANTHER" id="PTHR23086">
    <property type="entry name" value="PHOSPHATIDYLINOSITOL-4-PHOSPHATE 5-KINASE"/>
    <property type="match status" value="1"/>
</dbReference>
<dbReference type="GO" id="GO:0005524">
    <property type="term" value="F:ATP binding"/>
    <property type="evidence" value="ECO:0007669"/>
    <property type="project" value="UniProtKB-UniRule"/>
</dbReference>
<dbReference type="OrthoDB" id="70770at2759"/>
<dbReference type="PROSITE" id="PS51455">
    <property type="entry name" value="PIPK"/>
    <property type="match status" value="1"/>
</dbReference>
<dbReference type="GO" id="GO:0016308">
    <property type="term" value="F:1-phosphatidylinositol-4-phosphate 5-kinase activity"/>
    <property type="evidence" value="ECO:0007669"/>
    <property type="project" value="TreeGrafter"/>
</dbReference>
<dbReference type="Gene3D" id="3.30.810.10">
    <property type="entry name" value="2-Layer Sandwich"/>
    <property type="match status" value="1"/>
</dbReference>
<dbReference type="WBParaSite" id="SBAD_0001048701-mRNA-1">
    <property type="protein sequence ID" value="SBAD_0001048701-mRNA-1"/>
    <property type="gene ID" value="SBAD_0001048701"/>
</dbReference>
<keyword evidence="1" id="KW-0547">Nucleotide-binding</keyword>
<protein>
    <submittedName>
        <fullName evidence="6">PIPK domain-containing protein</fullName>
    </submittedName>
</protein>
<dbReference type="AlphaFoldDB" id="A0A183J2M6"/>
<dbReference type="SMART" id="SM00330">
    <property type="entry name" value="PIPKc"/>
    <property type="match status" value="1"/>
</dbReference>
<name>A0A183J2M6_9BILA</name>
<dbReference type="InterPro" id="IPR002498">
    <property type="entry name" value="PInositol-4-P-4/5-kinase_core"/>
</dbReference>
<dbReference type="InterPro" id="IPR023610">
    <property type="entry name" value="PInositol-4/5-P-5/4-kinase"/>
</dbReference>
<evidence type="ECO:0000256" key="1">
    <source>
        <dbReference type="PROSITE-ProRule" id="PRU00781"/>
    </source>
</evidence>
<keyword evidence="1" id="KW-0067">ATP-binding</keyword>